<dbReference type="InterPro" id="IPR036291">
    <property type="entry name" value="NAD(P)-bd_dom_sf"/>
</dbReference>
<dbReference type="Gene3D" id="3.40.50.720">
    <property type="entry name" value="NAD(P)-binding Rossmann-like Domain"/>
    <property type="match status" value="1"/>
</dbReference>
<dbReference type="PROSITE" id="PS00061">
    <property type="entry name" value="ADH_SHORT"/>
    <property type="match status" value="1"/>
</dbReference>
<evidence type="ECO:0000313" key="5">
    <source>
        <dbReference type="Proteomes" id="UP000019373"/>
    </source>
</evidence>
<dbReference type="RefSeq" id="XP_007800874.1">
    <property type="nucleotide sequence ID" value="XM_007802683.1"/>
</dbReference>
<dbReference type="PANTHER" id="PTHR43976:SF16">
    <property type="entry name" value="SHORT-CHAIN DEHYDROGENASE_REDUCTASE FAMILY PROTEIN"/>
    <property type="match status" value="1"/>
</dbReference>
<dbReference type="CDD" id="cd05374">
    <property type="entry name" value="17beta-HSD-like_SDR_c"/>
    <property type="match status" value="1"/>
</dbReference>
<evidence type="ECO:0000256" key="1">
    <source>
        <dbReference type="ARBA" id="ARBA00006484"/>
    </source>
</evidence>
<dbReference type="PANTHER" id="PTHR43976">
    <property type="entry name" value="SHORT CHAIN DEHYDROGENASE"/>
    <property type="match status" value="1"/>
</dbReference>
<dbReference type="SUPFAM" id="SSF51735">
    <property type="entry name" value="NAD(P)-binding Rossmann-fold domains"/>
    <property type="match status" value="1"/>
</dbReference>
<keyword evidence="5" id="KW-1185">Reference proteome</keyword>
<evidence type="ECO:0000256" key="2">
    <source>
        <dbReference type="ARBA" id="ARBA00022857"/>
    </source>
</evidence>
<dbReference type="PRINTS" id="PR00081">
    <property type="entry name" value="GDHRDH"/>
</dbReference>
<comment type="similarity">
    <text evidence="1">Belongs to the short-chain dehydrogenases/reductases (SDR) family.</text>
</comment>
<keyword evidence="2" id="KW-0521">NADP</keyword>
<dbReference type="GO" id="GO:0016491">
    <property type="term" value="F:oxidoreductase activity"/>
    <property type="evidence" value="ECO:0007669"/>
    <property type="project" value="UniProtKB-KW"/>
</dbReference>
<reference evidence="5" key="1">
    <citation type="journal article" date="2014" name="BMC Genomics">
        <title>Genome characteristics reveal the impact of lichenization on lichen-forming fungus Endocarpon pusillum Hedwig (Verrucariales, Ascomycota).</title>
        <authorList>
            <person name="Wang Y.-Y."/>
            <person name="Liu B."/>
            <person name="Zhang X.-Y."/>
            <person name="Zhou Q.-M."/>
            <person name="Zhang T."/>
            <person name="Li H."/>
            <person name="Yu Y.-F."/>
            <person name="Zhang X.-L."/>
            <person name="Hao X.-Y."/>
            <person name="Wang M."/>
            <person name="Wang L."/>
            <person name="Wei J.-C."/>
        </authorList>
    </citation>
    <scope>NUCLEOTIDE SEQUENCE [LARGE SCALE GENOMIC DNA]</scope>
    <source>
        <strain evidence="5">Z07020 / HMAS-L-300199</strain>
    </source>
</reference>
<gene>
    <name evidence="4" type="ORF">EPUS_04069</name>
</gene>
<dbReference type="InterPro" id="IPR020904">
    <property type="entry name" value="Sc_DH/Rdtase_CS"/>
</dbReference>
<dbReference type="HOGENOM" id="CLU_010194_2_9_1"/>
<evidence type="ECO:0000313" key="4">
    <source>
        <dbReference type="EMBL" id="ERF73446.1"/>
    </source>
</evidence>
<dbReference type="Pfam" id="PF00106">
    <property type="entry name" value="adh_short"/>
    <property type="match status" value="1"/>
</dbReference>
<dbReference type="eggNOG" id="KOG1205">
    <property type="taxonomic scope" value="Eukaryota"/>
</dbReference>
<proteinExistence type="inferred from homology"/>
<protein>
    <submittedName>
        <fullName evidence="4">Uncharacterized protein</fullName>
    </submittedName>
</protein>
<dbReference type="InterPro" id="IPR002347">
    <property type="entry name" value="SDR_fam"/>
</dbReference>
<dbReference type="GeneID" id="19239103"/>
<organism evidence="4 5">
    <name type="scientific">Endocarpon pusillum (strain Z07020 / HMAS-L-300199)</name>
    <name type="common">Lichen-forming fungus</name>
    <dbReference type="NCBI Taxonomy" id="1263415"/>
    <lineage>
        <taxon>Eukaryota</taxon>
        <taxon>Fungi</taxon>
        <taxon>Dikarya</taxon>
        <taxon>Ascomycota</taxon>
        <taxon>Pezizomycotina</taxon>
        <taxon>Eurotiomycetes</taxon>
        <taxon>Chaetothyriomycetidae</taxon>
        <taxon>Verrucariales</taxon>
        <taxon>Verrucariaceae</taxon>
        <taxon>Endocarpon</taxon>
    </lineage>
</organism>
<accession>U1GND5</accession>
<keyword evidence="3" id="KW-0560">Oxidoreductase</keyword>
<name>U1GND5_ENDPU</name>
<dbReference type="InterPro" id="IPR051911">
    <property type="entry name" value="SDR_oxidoreductase"/>
</dbReference>
<dbReference type="AlphaFoldDB" id="U1GND5"/>
<dbReference type="EMBL" id="KE720951">
    <property type="protein sequence ID" value="ERF73446.1"/>
    <property type="molecule type" value="Genomic_DNA"/>
</dbReference>
<sequence>MARPNLTWLITGASSGIGYELAVYALAQGHQVVATSRSLSRLHPLRAKGAALIELDQNQSFEHVQTAIKAALEVYQGVDIVVNNAAYVQTGMLEETTPEETLQEFQANVFGPLNIYRAILPHFREKRSGLLVTIGSMAAWYPMPGCNLYNASKAALRCIGIGLQGELASFGIKHCLIEPGYFRTELLSSTANMAKTDEKSRIPDYAELNATNEKNFDAFHGNQLGDPVKGAEIVFNVLTSSGTATGREVPPFFPLGSDAVSEITKSAEQTIEQVKEWADLSSMSDFPSGK</sequence>
<evidence type="ECO:0000256" key="3">
    <source>
        <dbReference type="ARBA" id="ARBA00023002"/>
    </source>
</evidence>
<dbReference type="Proteomes" id="UP000019373">
    <property type="component" value="Unassembled WGS sequence"/>
</dbReference>
<dbReference type="OMA" id="CNLYNAS"/>
<dbReference type="OrthoDB" id="1274115at2759"/>